<dbReference type="SUPFAM" id="SSF50475">
    <property type="entry name" value="FMN-binding split barrel"/>
    <property type="match status" value="1"/>
</dbReference>
<keyword evidence="5" id="KW-1185">Reference proteome</keyword>
<sequence length="186" mass="19652">MNAQNLMTEELVAEELASVDLQTFRQVMASFASGITVVTTVDGAGTPRGLTCSAFCSVSVDPPLLLSSIASRSGSLQAILERGRFAVNILSARDEKTSQVFASGTQDKFSRVRWEPGATTGMPVLLGTTAHAECELDSVVRAGDHTLLLGRVVAGDAGVDTLPLTYWRSDYARLAPGARTTHPVAV</sequence>
<comment type="caution">
    <text evidence="4">The sequence shown here is derived from an EMBL/GenBank/DDBJ whole genome shotgun (WGS) entry which is preliminary data.</text>
</comment>
<evidence type="ECO:0000256" key="1">
    <source>
        <dbReference type="ARBA" id="ARBA00008898"/>
    </source>
</evidence>
<reference evidence="4" key="1">
    <citation type="submission" date="2020-09" db="EMBL/GenBank/DDBJ databases">
        <title>Secondary metabolite and genome analysis of marine Streptomyces chumphonensis KK1-2T.</title>
        <authorList>
            <person name="Phongsopitanun W."/>
            <person name="Kanchanasin P."/>
            <person name="Pittayakhajonwut P."/>
            <person name="Suwanborirux K."/>
            <person name="Tanasupawat S."/>
        </authorList>
    </citation>
    <scope>NUCLEOTIDE SEQUENCE</scope>
    <source>
        <strain evidence="4">KK1-2</strain>
    </source>
</reference>
<dbReference type="InterPro" id="IPR002563">
    <property type="entry name" value="Flavin_Rdtase-like_dom"/>
</dbReference>
<evidence type="ECO:0000313" key="5">
    <source>
        <dbReference type="Proteomes" id="UP000632289"/>
    </source>
</evidence>
<dbReference type="AlphaFoldDB" id="A0A927ID72"/>
<dbReference type="PANTHER" id="PTHR30466:SF11">
    <property type="entry name" value="FLAVIN-DEPENDENT MONOOXYGENASE, REDUCTASE SUBUNIT HSAB"/>
    <property type="match status" value="1"/>
</dbReference>
<dbReference type="InterPro" id="IPR050268">
    <property type="entry name" value="NADH-dep_flavin_reductase"/>
</dbReference>
<comment type="similarity">
    <text evidence="1">Belongs to the non-flavoprotein flavin reductase family.</text>
</comment>
<dbReference type="Gene3D" id="2.30.110.10">
    <property type="entry name" value="Electron Transport, Fmn-binding Protein, Chain A"/>
    <property type="match status" value="1"/>
</dbReference>
<dbReference type="PANTHER" id="PTHR30466">
    <property type="entry name" value="FLAVIN REDUCTASE"/>
    <property type="match status" value="1"/>
</dbReference>
<evidence type="ECO:0000256" key="2">
    <source>
        <dbReference type="ARBA" id="ARBA00023002"/>
    </source>
</evidence>
<evidence type="ECO:0000259" key="3">
    <source>
        <dbReference type="SMART" id="SM00903"/>
    </source>
</evidence>
<feature type="domain" description="Flavin reductase like" evidence="3">
    <location>
        <begin position="28"/>
        <end position="173"/>
    </location>
</feature>
<dbReference type="Pfam" id="PF01613">
    <property type="entry name" value="Flavin_Reduct"/>
    <property type="match status" value="1"/>
</dbReference>
<dbReference type="InterPro" id="IPR012349">
    <property type="entry name" value="Split_barrel_FMN-bd"/>
</dbReference>
<dbReference type="SMART" id="SM00903">
    <property type="entry name" value="Flavin_Reduct"/>
    <property type="match status" value="1"/>
</dbReference>
<dbReference type="Proteomes" id="UP000632289">
    <property type="component" value="Unassembled WGS sequence"/>
</dbReference>
<dbReference type="GO" id="GO:0042602">
    <property type="term" value="F:riboflavin reductase (NADPH) activity"/>
    <property type="evidence" value="ECO:0007669"/>
    <property type="project" value="TreeGrafter"/>
</dbReference>
<organism evidence="4 5">
    <name type="scientific">Streptomyces chumphonensis</name>
    <dbReference type="NCBI Taxonomy" id="1214925"/>
    <lineage>
        <taxon>Bacteria</taxon>
        <taxon>Bacillati</taxon>
        <taxon>Actinomycetota</taxon>
        <taxon>Actinomycetes</taxon>
        <taxon>Kitasatosporales</taxon>
        <taxon>Streptomycetaceae</taxon>
        <taxon>Streptomyces</taxon>
    </lineage>
</organism>
<proteinExistence type="inferred from homology"/>
<dbReference type="GO" id="GO:0010181">
    <property type="term" value="F:FMN binding"/>
    <property type="evidence" value="ECO:0007669"/>
    <property type="project" value="InterPro"/>
</dbReference>
<keyword evidence="2" id="KW-0560">Oxidoreductase</keyword>
<evidence type="ECO:0000313" key="4">
    <source>
        <dbReference type="EMBL" id="MBD3934798.1"/>
    </source>
</evidence>
<name>A0A927ID72_9ACTN</name>
<dbReference type="EMBL" id="JACXYU010000020">
    <property type="protein sequence ID" value="MBD3934798.1"/>
    <property type="molecule type" value="Genomic_DNA"/>
</dbReference>
<accession>A0A927ID72</accession>
<gene>
    <name evidence="4" type="ORF">IF129_24945</name>
</gene>
<protein>
    <submittedName>
        <fullName evidence="4">Flavin reductase family protein</fullName>
    </submittedName>
</protein>
<dbReference type="RefSeq" id="WP_191212095.1">
    <property type="nucleotide sequence ID" value="NZ_BAABKL010000001.1"/>
</dbReference>